<protein>
    <submittedName>
        <fullName evidence="2">Uncharacterized protein</fullName>
    </submittedName>
</protein>
<evidence type="ECO:0000256" key="1">
    <source>
        <dbReference type="SAM" id="Phobius"/>
    </source>
</evidence>
<keyword evidence="1" id="KW-0472">Membrane</keyword>
<accession>A0A1A9AAB0</accession>
<dbReference type="RefSeq" id="WP_091671970.1">
    <property type="nucleotide sequence ID" value="NZ_LT594323.1"/>
</dbReference>
<organism evidence="2 3">
    <name type="scientific">Micromonospora auratinigra</name>
    <dbReference type="NCBI Taxonomy" id="261654"/>
    <lineage>
        <taxon>Bacteria</taxon>
        <taxon>Bacillati</taxon>
        <taxon>Actinomycetota</taxon>
        <taxon>Actinomycetes</taxon>
        <taxon>Micromonosporales</taxon>
        <taxon>Micromonosporaceae</taxon>
        <taxon>Micromonospora</taxon>
    </lineage>
</organism>
<dbReference type="AlphaFoldDB" id="A0A1A9AAB0"/>
<keyword evidence="1" id="KW-0812">Transmembrane</keyword>
<keyword evidence="1" id="KW-1133">Transmembrane helix</keyword>
<evidence type="ECO:0000313" key="3">
    <source>
        <dbReference type="Proteomes" id="UP000199385"/>
    </source>
</evidence>
<keyword evidence="3" id="KW-1185">Reference proteome</keyword>
<reference evidence="3" key="1">
    <citation type="submission" date="2016-06" db="EMBL/GenBank/DDBJ databases">
        <authorList>
            <person name="Varghese N."/>
            <person name="Submissions Spin"/>
        </authorList>
    </citation>
    <scope>NUCLEOTIDE SEQUENCE [LARGE SCALE GENOMIC DNA]</scope>
    <source>
        <strain evidence="3">DSM 44815</strain>
    </source>
</reference>
<dbReference type="Proteomes" id="UP000199385">
    <property type="component" value="Chromosome I"/>
</dbReference>
<sequence length="81" mass="8237">MADMHATARPRSSAARICTIIAFVFAAIAIFFLPPLFGLVGLVLGIVGAVMGDKPLGWYAAAASVAGAVIGMLIGYAVLNS</sequence>
<dbReference type="EMBL" id="LT594323">
    <property type="protein sequence ID" value="SBT53417.1"/>
    <property type="molecule type" value="Genomic_DNA"/>
</dbReference>
<evidence type="ECO:0000313" key="2">
    <source>
        <dbReference type="EMBL" id="SBT53417.1"/>
    </source>
</evidence>
<name>A0A1A9AAB0_9ACTN</name>
<dbReference type="PATRIC" id="fig|261654.4.peg.6186"/>
<proteinExistence type="predicted"/>
<gene>
    <name evidence="2" type="ORF">GA0070611_6112</name>
</gene>
<feature type="transmembrane region" description="Helical" evidence="1">
    <location>
        <begin position="20"/>
        <end position="50"/>
    </location>
</feature>
<feature type="transmembrane region" description="Helical" evidence="1">
    <location>
        <begin position="56"/>
        <end position="79"/>
    </location>
</feature>